<evidence type="ECO:0000313" key="4">
    <source>
        <dbReference type="Proteomes" id="UP001253851"/>
    </source>
</evidence>
<proteinExistence type="predicted"/>
<sequence>MPRKDRILLFIDEYMQAQGCAPTIREICANEEIKTTSLVYRHLLRLEKRGLIYRAYRFKSRSVRFTDEGKAYVKALRQALLADEKQTHGNEE</sequence>
<name>A0AAQ1UCW6_ENTCA</name>
<dbReference type="SUPFAM" id="SSF46785">
    <property type="entry name" value="Winged helix' DNA-binding domain"/>
    <property type="match status" value="1"/>
</dbReference>
<evidence type="ECO:0000313" key="5">
    <source>
        <dbReference type="Proteomes" id="UP001268896"/>
    </source>
</evidence>
<dbReference type="Pfam" id="PF01726">
    <property type="entry name" value="LexA_DNA_bind"/>
    <property type="match status" value="1"/>
</dbReference>
<dbReference type="EMBL" id="JARQDZ010000015">
    <property type="protein sequence ID" value="MDT2984230.1"/>
    <property type="molecule type" value="Genomic_DNA"/>
</dbReference>
<evidence type="ECO:0000313" key="3">
    <source>
        <dbReference type="EMBL" id="MDT2984230.1"/>
    </source>
</evidence>
<dbReference type="GO" id="GO:0006508">
    <property type="term" value="P:proteolysis"/>
    <property type="evidence" value="ECO:0007669"/>
    <property type="project" value="InterPro"/>
</dbReference>
<feature type="domain" description="LexA repressor DNA-binding" evidence="1">
    <location>
        <begin position="3"/>
        <end position="54"/>
    </location>
</feature>
<dbReference type="AlphaFoldDB" id="A0AAQ1UCW6"/>
<dbReference type="EMBL" id="JARQDV010000004">
    <property type="protein sequence ID" value="MDT2964624.1"/>
    <property type="molecule type" value="Genomic_DNA"/>
</dbReference>
<gene>
    <name evidence="2" type="ORF">P7I32_08370</name>
    <name evidence="3" type="ORF">P7I34_16350</name>
</gene>
<comment type="caution">
    <text evidence="2">The sequence shown here is derived from an EMBL/GenBank/DDBJ whole genome shotgun (WGS) entry which is preliminary data.</text>
</comment>
<dbReference type="RefSeq" id="WP_005226072.1">
    <property type="nucleotide sequence ID" value="NZ_BAAAXK010000050.1"/>
</dbReference>
<dbReference type="GO" id="GO:0004252">
    <property type="term" value="F:serine-type endopeptidase activity"/>
    <property type="evidence" value="ECO:0007669"/>
    <property type="project" value="InterPro"/>
</dbReference>
<evidence type="ECO:0000259" key="1">
    <source>
        <dbReference type="Pfam" id="PF01726"/>
    </source>
</evidence>
<dbReference type="Proteomes" id="UP001253851">
    <property type="component" value="Unassembled WGS sequence"/>
</dbReference>
<dbReference type="Proteomes" id="UP001268896">
    <property type="component" value="Unassembled WGS sequence"/>
</dbReference>
<dbReference type="Gene3D" id="1.10.10.10">
    <property type="entry name" value="Winged helix-like DNA-binding domain superfamily/Winged helix DNA-binding domain"/>
    <property type="match status" value="1"/>
</dbReference>
<accession>A0AAQ1UCW6</accession>
<dbReference type="InterPro" id="IPR036390">
    <property type="entry name" value="WH_DNA-bd_sf"/>
</dbReference>
<reference evidence="2 4" key="1">
    <citation type="submission" date="2023-03" db="EMBL/GenBank/DDBJ databases">
        <authorList>
            <person name="Shen W."/>
            <person name="Cai J."/>
        </authorList>
    </citation>
    <scope>NUCLEOTIDE SEQUENCE</scope>
    <source>
        <strain evidence="3 4">B516</strain>
        <strain evidence="2">K72-2</strain>
    </source>
</reference>
<dbReference type="InterPro" id="IPR036388">
    <property type="entry name" value="WH-like_DNA-bd_sf"/>
</dbReference>
<protein>
    <submittedName>
        <fullName evidence="2">LexA DNA binding domain protein</fullName>
    </submittedName>
</protein>
<evidence type="ECO:0000313" key="2">
    <source>
        <dbReference type="EMBL" id="MDT2964624.1"/>
    </source>
</evidence>
<organism evidence="2 5">
    <name type="scientific">Enterococcus casseliflavus</name>
    <name type="common">Enterococcus flavescens</name>
    <dbReference type="NCBI Taxonomy" id="37734"/>
    <lineage>
        <taxon>Bacteria</taxon>
        <taxon>Bacillati</taxon>
        <taxon>Bacillota</taxon>
        <taxon>Bacilli</taxon>
        <taxon>Lactobacillales</taxon>
        <taxon>Enterococcaceae</taxon>
        <taxon>Enterococcus</taxon>
    </lineage>
</organism>
<dbReference type="InterPro" id="IPR006199">
    <property type="entry name" value="LexA_DNA-bd_dom"/>
</dbReference>